<proteinExistence type="predicted"/>
<dbReference type="GO" id="GO:0009451">
    <property type="term" value="P:RNA modification"/>
    <property type="evidence" value="ECO:0007669"/>
    <property type="project" value="InterPro"/>
</dbReference>
<dbReference type="EMBL" id="JAAARO010000003">
    <property type="protein sequence ID" value="KAF5750263.1"/>
    <property type="molecule type" value="Genomic_DNA"/>
</dbReference>
<dbReference type="Pfam" id="PF20431">
    <property type="entry name" value="E_motif"/>
    <property type="match status" value="1"/>
</dbReference>
<feature type="repeat" description="PPR" evidence="2">
    <location>
        <begin position="276"/>
        <end position="310"/>
    </location>
</feature>
<feature type="repeat" description="PPR" evidence="2">
    <location>
        <begin position="76"/>
        <end position="110"/>
    </location>
</feature>
<keyword evidence="1" id="KW-0677">Repeat</keyword>
<dbReference type="AlphaFoldDB" id="A0A7J7DVD4"/>
<protein>
    <submittedName>
        <fullName evidence="3">Pentatricopeptide repeat-containing protein</fullName>
    </submittedName>
</protein>
<dbReference type="InterPro" id="IPR046849">
    <property type="entry name" value="E2_motif"/>
</dbReference>
<feature type="repeat" description="PPR" evidence="2">
    <location>
        <begin position="416"/>
        <end position="451"/>
    </location>
</feature>
<dbReference type="SUPFAM" id="SSF48452">
    <property type="entry name" value="TPR-like"/>
    <property type="match status" value="1"/>
</dbReference>
<dbReference type="PANTHER" id="PTHR47926">
    <property type="entry name" value="PENTATRICOPEPTIDE REPEAT-CONTAINING PROTEIN"/>
    <property type="match status" value="1"/>
</dbReference>
<dbReference type="Gene3D" id="1.25.40.10">
    <property type="entry name" value="Tetratricopeptide repeat domain"/>
    <property type="match status" value="4"/>
</dbReference>
<dbReference type="PANTHER" id="PTHR47926:SF347">
    <property type="entry name" value="PENTATRICOPEPTIDE REPEAT-CONTAINING PROTEIN"/>
    <property type="match status" value="1"/>
</dbReference>
<comment type="caution">
    <text evidence="3">The sequence shown here is derived from an EMBL/GenBank/DDBJ whole genome shotgun (WGS) entry which is preliminary data.</text>
</comment>
<gene>
    <name evidence="3" type="ORF">HS088_TW03G00597</name>
</gene>
<dbReference type="Pfam" id="PF01535">
    <property type="entry name" value="PPR"/>
    <property type="match status" value="4"/>
</dbReference>
<dbReference type="NCBIfam" id="TIGR00756">
    <property type="entry name" value="PPR"/>
    <property type="match status" value="6"/>
</dbReference>
<organism evidence="3 4">
    <name type="scientific">Tripterygium wilfordii</name>
    <name type="common">Thunder God vine</name>
    <dbReference type="NCBI Taxonomy" id="458696"/>
    <lineage>
        <taxon>Eukaryota</taxon>
        <taxon>Viridiplantae</taxon>
        <taxon>Streptophyta</taxon>
        <taxon>Embryophyta</taxon>
        <taxon>Tracheophyta</taxon>
        <taxon>Spermatophyta</taxon>
        <taxon>Magnoliopsida</taxon>
        <taxon>eudicotyledons</taxon>
        <taxon>Gunneridae</taxon>
        <taxon>Pentapetalae</taxon>
        <taxon>rosids</taxon>
        <taxon>fabids</taxon>
        <taxon>Celastrales</taxon>
        <taxon>Celastraceae</taxon>
        <taxon>Tripterygium</taxon>
    </lineage>
</organism>
<evidence type="ECO:0000256" key="2">
    <source>
        <dbReference type="PROSITE-ProRule" id="PRU00708"/>
    </source>
</evidence>
<dbReference type="InterPro" id="IPR011990">
    <property type="entry name" value="TPR-like_helical_dom_sf"/>
</dbReference>
<dbReference type="FunFam" id="1.25.40.10:FF:000090">
    <property type="entry name" value="Pentatricopeptide repeat-containing protein, chloroplastic"/>
    <property type="match status" value="1"/>
</dbReference>
<name>A0A7J7DVD4_TRIWF</name>
<dbReference type="Pfam" id="PF20430">
    <property type="entry name" value="Eplus_motif"/>
    <property type="match status" value="1"/>
</dbReference>
<sequence>MRELGVVHDGFTFPIINRAVLLMRSGVTHGQMIHCNATKMGFGLDLYFCNTMIELYCNYGCVVYGRKMFDEMLVRDVVSWTSMIRGYASRGSVDVAFLFFSKMRTENMEPNFVTVIVMLQGCSTFGGVIQGKSMHNYVIKDGFLSDCSVQNSMLTMYTKLGSVGEVETFFGDTGKRDPITWTVLINFYCFRGDIEKVVDRFKEMQAEVELSVETLTLVISAFAKTGDLLQGEKLHCFATKVGLCDEVFQTSMLDFYAKCGELRHSKRLFSEIPQGNSITWSALMSGFVQNGHFSEAIALFEQMQAAGLKPRTAILRCLIDAYTNLGALQLGKSVQAYLIRTVICRTGEDNVQLHTSILNMYTRCGSIRSARLCFNHMTIKDMVTWTSMIEGYGIHGLGCEALNTFHQMVKEGMTPNDVTFLSLLSACSHSGLVSEGCEVYNSMKLRYGIAPSLDHHTCLVDLLGRCGKLKEALSMIMKLAFNPDSRIWGALLAASRVYGDRKVGKYAAQRLLELDPDDVGYHTLLGNIQASSENWTEVEEVRSVMNEKDMKKTPGWSYIEEKGRIHGFVSGDMSHPQVGEIYEVLGSLNRKIKQLG</sequence>
<reference evidence="3 4" key="1">
    <citation type="journal article" date="2020" name="Nat. Commun.">
        <title>Genome of Tripterygium wilfordii and identification of cytochrome P450 involved in triptolide biosynthesis.</title>
        <authorList>
            <person name="Tu L."/>
            <person name="Su P."/>
            <person name="Zhang Z."/>
            <person name="Gao L."/>
            <person name="Wang J."/>
            <person name="Hu T."/>
            <person name="Zhou J."/>
            <person name="Zhang Y."/>
            <person name="Zhao Y."/>
            <person name="Liu Y."/>
            <person name="Song Y."/>
            <person name="Tong Y."/>
            <person name="Lu Y."/>
            <person name="Yang J."/>
            <person name="Xu C."/>
            <person name="Jia M."/>
            <person name="Peters R.J."/>
            <person name="Huang L."/>
            <person name="Gao W."/>
        </authorList>
    </citation>
    <scope>NUCLEOTIDE SEQUENCE [LARGE SCALE GENOMIC DNA]</scope>
    <source>
        <strain evidence="4">cv. XIE 37</strain>
        <tissue evidence="3">Leaf</tissue>
    </source>
</reference>
<evidence type="ECO:0000313" key="3">
    <source>
        <dbReference type="EMBL" id="KAF5750263.1"/>
    </source>
</evidence>
<dbReference type="InterPro" id="IPR046848">
    <property type="entry name" value="E_motif"/>
</dbReference>
<dbReference type="Pfam" id="PF13041">
    <property type="entry name" value="PPR_2"/>
    <property type="match status" value="2"/>
</dbReference>
<accession>A0A7J7DVD4</accession>
<evidence type="ECO:0000256" key="1">
    <source>
        <dbReference type="ARBA" id="ARBA00022737"/>
    </source>
</evidence>
<feature type="repeat" description="PPR" evidence="2">
    <location>
        <begin position="381"/>
        <end position="415"/>
    </location>
</feature>
<feature type="repeat" description="PPR" evidence="2">
    <location>
        <begin position="177"/>
        <end position="207"/>
    </location>
</feature>
<keyword evidence="4" id="KW-1185">Reference proteome</keyword>
<dbReference type="InterPro" id="IPR046960">
    <property type="entry name" value="PPR_At4g14850-like_plant"/>
</dbReference>
<dbReference type="PROSITE" id="PS51375">
    <property type="entry name" value="PPR"/>
    <property type="match status" value="5"/>
</dbReference>
<dbReference type="GO" id="GO:0003723">
    <property type="term" value="F:RNA binding"/>
    <property type="evidence" value="ECO:0007669"/>
    <property type="project" value="InterPro"/>
</dbReference>
<dbReference type="InterPro" id="IPR002885">
    <property type="entry name" value="PPR_rpt"/>
</dbReference>
<evidence type="ECO:0000313" key="4">
    <source>
        <dbReference type="Proteomes" id="UP000593562"/>
    </source>
</evidence>
<dbReference type="Proteomes" id="UP000593562">
    <property type="component" value="Unassembled WGS sequence"/>
</dbReference>
<dbReference type="InParanoid" id="A0A7J7DVD4"/>